<dbReference type="AlphaFoldDB" id="A0A9P0MHJ1"/>
<gene>
    <name evidence="1" type="ORF">ACAOBT_LOCUS32971</name>
</gene>
<accession>A0A9P0MHJ1</accession>
<name>A0A9P0MHJ1_ACAOB</name>
<keyword evidence="2" id="KW-1185">Reference proteome</keyword>
<comment type="caution">
    <text evidence="1">The sequence shown here is derived from an EMBL/GenBank/DDBJ whole genome shotgun (WGS) entry which is preliminary data.</text>
</comment>
<evidence type="ECO:0000313" key="1">
    <source>
        <dbReference type="EMBL" id="CAH2012692.1"/>
    </source>
</evidence>
<sequence>MTPLAAESHSMFSDAEREKNLLRRYAAASPSYHTRSIRYLPVSEGMIFNDAYTVNIPPQHDLWSDSLRMSDMPTPLVDESLTMLPDDERQTFPLEYQRDPFGKRQHTPEIDDENQVEHSFRCSPLPSPATCAHPRSAITIIIGDIA</sequence>
<reference evidence="1" key="1">
    <citation type="submission" date="2022-03" db="EMBL/GenBank/DDBJ databases">
        <authorList>
            <person name="Sayadi A."/>
        </authorList>
    </citation>
    <scope>NUCLEOTIDE SEQUENCE</scope>
</reference>
<protein>
    <submittedName>
        <fullName evidence="1">Uncharacterized protein</fullName>
    </submittedName>
</protein>
<organism evidence="1 2">
    <name type="scientific">Acanthoscelides obtectus</name>
    <name type="common">Bean weevil</name>
    <name type="synonym">Bruchus obtectus</name>
    <dbReference type="NCBI Taxonomy" id="200917"/>
    <lineage>
        <taxon>Eukaryota</taxon>
        <taxon>Metazoa</taxon>
        <taxon>Ecdysozoa</taxon>
        <taxon>Arthropoda</taxon>
        <taxon>Hexapoda</taxon>
        <taxon>Insecta</taxon>
        <taxon>Pterygota</taxon>
        <taxon>Neoptera</taxon>
        <taxon>Endopterygota</taxon>
        <taxon>Coleoptera</taxon>
        <taxon>Polyphaga</taxon>
        <taxon>Cucujiformia</taxon>
        <taxon>Chrysomeloidea</taxon>
        <taxon>Chrysomelidae</taxon>
        <taxon>Bruchinae</taxon>
        <taxon>Bruchini</taxon>
        <taxon>Acanthoscelides</taxon>
    </lineage>
</organism>
<proteinExistence type="predicted"/>
<dbReference type="Proteomes" id="UP001152888">
    <property type="component" value="Unassembled WGS sequence"/>
</dbReference>
<evidence type="ECO:0000313" key="2">
    <source>
        <dbReference type="Proteomes" id="UP001152888"/>
    </source>
</evidence>
<dbReference type="EMBL" id="CAKOFQ010008212">
    <property type="protein sequence ID" value="CAH2012692.1"/>
    <property type="molecule type" value="Genomic_DNA"/>
</dbReference>
<dbReference type="OrthoDB" id="264917at2759"/>